<organism evidence="8">
    <name type="scientific">candidate division WOR-3 bacterium</name>
    <dbReference type="NCBI Taxonomy" id="2052148"/>
    <lineage>
        <taxon>Bacteria</taxon>
        <taxon>Bacteria division WOR-3</taxon>
    </lineage>
</organism>
<sequence>MILAEIDKCVGCRSCEVACAEKHLKELKEGYTIEEILLNTRQMHVGIAMGGTKPMPIQCRHCEDPTCLFACITGAMHRDPKTGMVLVDYEKCVGCWTCLKMCSFGTIMVDTINHRILKCDKCFMERPPACVQACPNNVLIVEEVEVVDHEKCIGCGLCESLCLRNAIKLQDTEKGKRAVVDQNLCKGCGICASSCPQDAIKMRYFTDQKAQETILKLLEVANV</sequence>
<comment type="caution">
    <text evidence="8">The sequence shown here is derived from an EMBL/GenBank/DDBJ whole genome shotgun (WGS) entry which is preliminary data.</text>
</comment>
<dbReference type="PROSITE" id="PS00198">
    <property type="entry name" value="4FE4S_FER_1"/>
    <property type="match status" value="1"/>
</dbReference>
<dbReference type="AlphaFoldDB" id="A0A7C4UEU7"/>
<evidence type="ECO:0000256" key="3">
    <source>
        <dbReference type="ARBA" id="ARBA00022723"/>
    </source>
</evidence>
<accession>A0A7C4UEU7</accession>
<evidence type="ECO:0000313" key="8">
    <source>
        <dbReference type="EMBL" id="HGW90990.1"/>
    </source>
</evidence>
<reference evidence="8" key="1">
    <citation type="journal article" date="2020" name="mSystems">
        <title>Genome- and Community-Level Interaction Insights into Carbon Utilization and Element Cycling Functions of Hydrothermarchaeota in Hydrothermal Sediment.</title>
        <authorList>
            <person name="Zhou Z."/>
            <person name="Liu Y."/>
            <person name="Xu W."/>
            <person name="Pan J."/>
            <person name="Luo Z.H."/>
            <person name="Li M."/>
        </authorList>
    </citation>
    <scope>NUCLEOTIDE SEQUENCE [LARGE SCALE GENOMIC DNA]</scope>
    <source>
        <strain evidence="8">SpSt-780</strain>
    </source>
</reference>
<keyword evidence="3" id="KW-0479">Metal-binding</keyword>
<protein>
    <submittedName>
        <fullName evidence="8">4Fe-4S dicluster domain-containing protein</fullName>
    </submittedName>
</protein>
<dbReference type="PANTHER" id="PTHR42859">
    <property type="entry name" value="OXIDOREDUCTASE"/>
    <property type="match status" value="1"/>
</dbReference>
<keyword evidence="6" id="KW-0411">Iron-sulfur</keyword>
<feature type="domain" description="4Fe-4S ferredoxin-type" evidence="7">
    <location>
        <begin position="1"/>
        <end position="30"/>
    </location>
</feature>
<dbReference type="Pfam" id="PF13247">
    <property type="entry name" value="Fer4_11"/>
    <property type="match status" value="1"/>
</dbReference>
<dbReference type="PANTHER" id="PTHR42859:SF10">
    <property type="entry name" value="DIMETHYLSULFOXIDE REDUCTASE CHAIN B"/>
    <property type="match status" value="1"/>
</dbReference>
<dbReference type="SUPFAM" id="SSF54862">
    <property type="entry name" value="4Fe-4S ferredoxins"/>
    <property type="match status" value="1"/>
</dbReference>
<dbReference type="Pfam" id="PF14697">
    <property type="entry name" value="Fer4_21"/>
    <property type="match status" value="1"/>
</dbReference>
<dbReference type="EMBL" id="DTHG01000005">
    <property type="protein sequence ID" value="HGW90990.1"/>
    <property type="molecule type" value="Genomic_DNA"/>
</dbReference>
<dbReference type="InterPro" id="IPR017900">
    <property type="entry name" value="4Fe4S_Fe_S_CS"/>
</dbReference>
<dbReference type="GO" id="GO:0046872">
    <property type="term" value="F:metal ion binding"/>
    <property type="evidence" value="ECO:0007669"/>
    <property type="project" value="UniProtKB-KW"/>
</dbReference>
<keyword evidence="5" id="KW-0408">Iron</keyword>
<feature type="domain" description="4Fe-4S ferredoxin-type" evidence="7">
    <location>
        <begin position="176"/>
        <end position="205"/>
    </location>
</feature>
<evidence type="ECO:0000256" key="1">
    <source>
        <dbReference type="ARBA" id="ARBA00022448"/>
    </source>
</evidence>
<dbReference type="PROSITE" id="PS51379">
    <property type="entry name" value="4FE4S_FER_2"/>
    <property type="match status" value="4"/>
</dbReference>
<gene>
    <name evidence="8" type="ORF">ENV67_00400</name>
</gene>
<evidence type="ECO:0000256" key="2">
    <source>
        <dbReference type="ARBA" id="ARBA00022485"/>
    </source>
</evidence>
<keyword evidence="1" id="KW-0813">Transport</keyword>
<feature type="domain" description="4Fe-4S ferredoxin-type" evidence="7">
    <location>
        <begin position="143"/>
        <end position="172"/>
    </location>
</feature>
<evidence type="ECO:0000256" key="4">
    <source>
        <dbReference type="ARBA" id="ARBA00022982"/>
    </source>
</evidence>
<feature type="domain" description="4Fe-4S ferredoxin-type" evidence="7">
    <location>
        <begin position="83"/>
        <end position="112"/>
    </location>
</feature>
<dbReference type="Gene3D" id="3.30.70.20">
    <property type="match status" value="3"/>
</dbReference>
<dbReference type="InterPro" id="IPR050294">
    <property type="entry name" value="RnfB_subfamily"/>
</dbReference>
<keyword evidence="4" id="KW-0249">Electron transport</keyword>
<evidence type="ECO:0000259" key="7">
    <source>
        <dbReference type="PROSITE" id="PS51379"/>
    </source>
</evidence>
<keyword evidence="2" id="KW-0004">4Fe-4S</keyword>
<evidence type="ECO:0000256" key="5">
    <source>
        <dbReference type="ARBA" id="ARBA00023004"/>
    </source>
</evidence>
<evidence type="ECO:0000256" key="6">
    <source>
        <dbReference type="ARBA" id="ARBA00023014"/>
    </source>
</evidence>
<proteinExistence type="predicted"/>
<dbReference type="InterPro" id="IPR017896">
    <property type="entry name" value="4Fe4S_Fe-S-bd"/>
</dbReference>
<dbReference type="GO" id="GO:0051539">
    <property type="term" value="F:4 iron, 4 sulfur cluster binding"/>
    <property type="evidence" value="ECO:0007669"/>
    <property type="project" value="UniProtKB-KW"/>
</dbReference>
<name>A0A7C4UEU7_UNCW3</name>